<keyword evidence="3" id="KW-0804">Transcription</keyword>
<name>A0A2G5DX83_AQUCA</name>
<evidence type="ECO:0000259" key="6">
    <source>
        <dbReference type="PROSITE" id="PS50888"/>
    </source>
</evidence>
<evidence type="ECO:0000313" key="8">
    <source>
        <dbReference type="Proteomes" id="UP000230069"/>
    </source>
</evidence>
<accession>A0A2G5DX83</accession>
<dbReference type="GO" id="GO:0046983">
    <property type="term" value="F:protein dimerization activity"/>
    <property type="evidence" value="ECO:0007669"/>
    <property type="project" value="InterPro"/>
</dbReference>
<dbReference type="OrthoDB" id="1910873at2759"/>
<dbReference type="InterPro" id="IPR011598">
    <property type="entry name" value="bHLH_dom"/>
</dbReference>
<dbReference type="InParanoid" id="A0A2G5DX83"/>
<dbReference type="InterPro" id="IPR015660">
    <property type="entry name" value="MASH1/Ascl1a-like"/>
</dbReference>
<evidence type="ECO:0000256" key="1">
    <source>
        <dbReference type="ARBA" id="ARBA00023015"/>
    </source>
</evidence>
<dbReference type="SMART" id="SM00353">
    <property type="entry name" value="HLH"/>
    <property type="match status" value="1"/>
</dbReference>
<dbReference type="PANTHER" id="PTHR13935:SF41">
    <property type="entry name" value="TRANSCRIPTION FACTOR ORG2-RELATED"/>
    <property type="match status" value="1"/>
</dbReference>
<dbReference type="GO" id="GO:0000977">
    <property type="term" value="F:RNA polymerase II transcription regulatory region sequence-specific DNA binding"/>
    <property type="evidence" value="ECO:0007669"/>
    <property type="project" value="TreeGrafter"/>
</dbReference>
<evidence type="ECO:0000256" key="4">
    <source>
        <dbReference type="ARBA" id="ARBA00023242"/>
    </source>
</evidence>
<sequence>MHTMSSLFSSTFEFPLEDHLLSHDQHWQSVNDSLGNFAHKKLHSLDSFGSSSPLENYELNNPSKRSSSTSRDPSSSKKLNHNASERDRRKKLNDLYSTLRSLLPRSDQKKKLSIPCSISQALIYIPQLQNQVERLVQKKEEITSRTSNKQNNVAYHPKKIKQHPLRQSHLPNVSVNAIDDKEIVVQISTSKINESHHFSNILQFLEKDELQILNASTFASCENKVFYTFHVQVKKTERMESEMLSEKILSLC</sequence>
<dbReference type="SUPFAM" id="SSF47459">
    <property type="entry name" value="HLH, helix-loop-helix DNA-binding domain"/>
    <property type="match status" value="1"/>
</dbReference>
<feature type="domain" description="BHLH" evidence="6">
    <location>
        <begin position="76"/>
        <end position="128"/>
    </location>
</feature>
<dbReference type="EMBL" id="KZ305031">
    <property type="protein sequence ID" value="PIA48122.1"/>
    <property type="molecule type" value="Genomic_DNA"/>
</dbReference>
<dbReference type="Pfam" id="PF00010">
    <property type="entry name" value="HLH"/>
    <property type="match status" value="1"/>
</dbReference>
<dbReference type="STRING" id="218851.A0A2G5DX83"/>
<evidence type="ECO:0000256" key="3">
    <source>
        <dbReference type="ARBA" id="ARBA00023163"/>
    </source>
</evidence>
<dbReference type="GO" id="GO:0000981">
    <property type="term" value="F:DNA-binding transcription factor activity, RNA polymerase II-specific"/>
    <property type="evidence" value="ECO:0007669"/>
    <property type="project" value="TreeGrafter"/>
</dbReference>
<protein>
    <recommendedName>
        <fullName evidence="6">BHLH domain-containing protein</fullName>
    </recommendedName>
</protein>
<keyword evidence="2" id="KW-0238">DNA-binding</keyword>
<feature type="compositionally biased region" description="Low complexity" evidence="5">
    <location>
        <begin position="62"/>
        <end position="77"/>
    </location>
</feature>
<dbReference type="GO" id="GO:0090575">
    <property type="term" value="C:RNA polymerase II transcription regulator complex"/>
    <property type="evidence" value="ECO:0007669"/>
    <property type="project" value="TreeGrafter"/>
</dbReference>
<dbReference type="PROSITE" id="PS50888">
    <property type="entry name" value="BHLH"/>
    <property type="match status" value="1"/>
</dbReference>
<dbReference type="AlphaFoldDB" id="A0A2G5DX83"/>
<dbReference type="PANTHER" id="PTHR13935">
    <property type="entry name" value="ACHAETE-SCUTE TRANSCRIPTION FACTOR-RELATED"/>
    <property type="match status" value="1"/>
</dbReference>
<dbReference type="Proteomes" id="UP000230069">
    <property type="component" value="Unassembled WGS sequence"/>
</dbReference>
<dbReference type="Gene3D" id="4.10.280.10">
    <property type="entry name" value="Helix-loop-helix DNA-binding domain"/>
    <property type="match status" value="1"/>
</dbReference>
<dbReference type="InterPro" id="IPR036638">
    <property type="entry name" value="HLH_DNA-bd_sf"/>
</dbReference>
<dbReference type="FunCoup" id="A0A2G5DX83">
    <property type="interactions" value="75"/>
</dbReference>
<proteinExistence type="predicted"/>
<evidence type="ECO:0000313" key="7">
    <source>
        <dbReference type="EMBL" id="PIA48122.1"/>
    </source>
</evidence>
<organism evidence="7 8">
    <name type="scientific">Aquilegia coerulea</name>
    <name type="common">Rocky mountain columbine</name>
    <dbReference type="NCBI Taxonomy" id="218851"/>
    <lineage>
        <taxon>Eukaryota</taxon>
        <taxon>Viridiplantae</taxon>
        <taxon>Streptophyta</taxon>
        <taxon>Embryophyta</taxon>
        <taxon>Tracheophyta</taxon>
        <taxon>Spermatophyta</taxon>
        <taxon>Magnoliopsida</taxon>
        <taxon>Ranunculales</taxon>
        <taxon>Ranunculaceae</taxon>
        <taxon>Thalictroideae</taxon>
        <taxon>Aquilegia</taxon>
    </lineage>
</organism>
<evidence type="ECO:0000256" key="5">
    <source>
        <dbReference type="SAM" id="MobiDB-lite"/>
    </source>
</evidence>
<dbReference type="GO" id="GO:0042594">
    <property type="term" value="P:response to starvation"/>
    <property type="evidence" value="ECO:0007669"/>
    <property type="project" value="UniProtKB-ARBA"/>
</dbReference>
<keyword evidence="1" id="KW-0805">Transcription regulation</keyword>
<feature type="compositionally biased region" description="Polar residues" evidence="5">
    <location>
        <begin position="51"/>
        <end position="61"/>
    </location>
</feature>
<keyword evidence="8" id="KW-1185">Reference proteome</keyword>
<reference evidence="7 8" key="1">
    <citation type="submission" date="2017-09" db="EMBL/GenBank/DDBJ databases">
        <title>WGS assembly of Aquilegia coerulea Goldsmith.</title>
        <authorList>
            <person name="Hodges S."/>
            <person name="Kramer E."/>
            <person name="Nordborg M."/>
            <person name="Tomkins J."/>
            <person name="Borevitz J."/>
            <person name="Derieg N."/>
            <person name="Yan J."/>
            <person name="Mihaltcheva S."/>
            <person name="Hayes R.D."/>
            <person name="Rokhsar D."/>
        </authorList>
    </citation>
    <scope>NUCLEOTIDE SEQUENCE [LARGE SCALE GENOMIC DNA]</scope>
    <source>
        <strain evidence="8">cv. Goldsmith</strain>
    </source>
</reference>
<keyword evidence="4" id="KW-0539">Nucleus</keyword>
<feature type="region of interest" description="Disordered" evidence="5">
    <location>
        <begin position="51"/>
        <end position="91"/>
    </location>
</feature>
<gene>
    <name evidence="7" type="ORF">AQUCO_01400600v1</name>
</gene>
<dbReference type="FunFam" id="4.10.280.10:FF:000074">
    <property type="entry name" value="Transcription factor ORG2"/>
    <property type="match status" value="1"/>
</dbReference>
<evidence type="ECO:0000256" key="2">
    <source>
        <dbReference type="ARBA" id="ARBA00023125"/>
    </source>
</evidence>